<gene>
    <name evidence="6" type="ORF">SAMN04489747_2685</name>
</gene>
<dbReference type="STRING" id="675864.SAMN04489747_2685"/>
<dbReference type="GO" id="GO:0005886">
    <property type="term" value="C:plasma membrane"/>
    <property type="evidence" value="ECO:0007669"/>
    <property type="project" value="UniProtKB-ARBA"/>
</dbReference>
<evidence type="ECO:0000256" key="3">
    <source>
        <dbReference type="ARBA" id="ARBA00022989"/>
    </source>
</evidence>
<keyword evidence="4 5" id="KW-0472">Membrane</keyword>
<dbReference type="RefSeq" id="WP_090594246.1">
    <property type="nucleotide sequence ID" value="NZ_LT629688.1"/>
</dbReference>
<keyword evidence="3 5" id="KW-1133">Transmembrane helix</keyword>
<dbReference type="AlphaFoldDB" id="A0A1G7APY4"/>
<accession>A0A1G7APY4</accession>
<evidence type="ECO:0000313" key="6">
    <source>
        <dbReference type="EMBL" id="SDE16557.1"/>
    </source>
</evidence>
<dbReference type="Proteomes" id="UP000198546">
    <property type="component" value="Chromosome i"/>
</dbReference>
<dbReference type="EMBL" id="LT629688">
    <property type="protein sequence ID" value="SDE16557.1"/>
    <property type="molecule type" value="Genomic_DNA"/>
</dbReference>
<evidence type="ECO:0000256" key="4">
    <source>
        <dbReference type="ARBA" id="ARBA00023136"/>
    </source>
</evidence>
<comment type="subcellular location">
    <subcellularLocation>
        <location evidence="1">Membrane</location>
        <topology evidence="1">Multi-pass membrane protein</topology>
    </subcellularLocation>
</comment>
<protein>
    <submittedName>
        <fullName evidence="6">Biotin transport system permease protein</fullName>
    </submittedName>
</protein>
<organism evidence="6 7">
    <name type="scientific">Auraticoccus monumenti</name>
    <dbReference type="NCBI Taxonomy" id="675864"/>
    <lineage>
        <taxon>Bacteria</taxon>
        <taxon>Bacillati</taxon>
        <taxon>Actinomycetota</taxon>
        <taxon>Actinomycetes</taxon>
        <taxon>Propionibacteriales</taxon>
        <taxon>Propionibacteriaceae</taxon>
        <taxon>Auraticoccus</taxon>
    </lineage>
</organism>
<evidence type="ECO:0000256" key="1">
    <source>
        <dbReference type="ARBA" id="ARBA00004141"/>
    </source>
</evidence>
<dbReference type="InterPro" id="IPR003339">
    <property type="entry name" value="ABC/ECF_trnsptr_transmembrane"/>
</dbReference>
<dbReference type="Pfam" id="PF02361">
    <property type="entry name" value="CbiQ"/>
    <property type="match status" value="1"/>
</dbReference>
<evidence type="ECO:0000256" key="2">
    <source>
        <dbReference type="ARBA" id="ARBA00022692"/>
    </source>
</evidence>
<keyword evidence="2 5" id="KW-0812">Transmembrane</keyword>
<sequence length="202" mass="21531">MSGALLGLYRPGTTWLHRAPAWSKLLGLLAAGTAAVLVRGPGPAVLLVVAALGLVLWARVRLRTLLRSLRGLLVTVLLLGLWLAWQQDPARAVESCSELVACVLLATVLTVTTPVDVVMETVTWALRPFRRLGVDPETVALAFTLVIRAVPGTVELADETRDAAVARGLQHDPRARLTPLVLRVVARARATGDALHARGVGD</sequence>
<evidence type="ECO:0000256" key="5">
    <source>
        <dbReference type="SAM" id="Phobius"/>
    </source>
</evidence>
<feature type="transmembrane region" description="Helical" evidence="5">
    <location>
        <begin position="44"/>
        <end position="62"/>
    </location>
</feature>
<name>A0A1G7APY4_9ACTN</name>
<dbReference type="OrthoDB" id="509049at2"/>
<evidence type="ECO:0000313" key="7">
    <source>
        <dbReference type="Proteomes" id="UP000198546"/>
    </source>
</evidence>
<keyword evidence="7" id="KW-1185">Reference proteome</keyword>
<feature type="transmembrane region" description="Helical" evidence="5">
    <location>
        <begin position="69"/>
        <end position="85"/>
    </location>
</feature>
<dbReference type="CDD" id="cd16914">
    <property type="entry name" value="EcfT"/>
    <property type="match status" value="1"/>
</dbReference>
<proteinExistence type="predicted"/>
<reference evidence="6 7" key="1">
    <citation type="submission" date="2016-10" db="EMBL/GenBank/DDBJ databases">
        <authorList>
            <person name="de Groot N.N."/>
        </authorList>
    </citation>
    <scope>NUCLEOTIDE SEQUENCE [LARGE SCALE GENOMIC DNA]</scope>
    <source>
        <strain evidence="6 7">MON 2.2</strain>
    </source>
</reference>